<keyword evidence="1" id="KW-0812">Transmembrane</keyword>
<dbReference type="InterPro" id="IPR044580">
    <property type="entry name" value="MTAN"/>
</dbReference>
<feature type="domain" description="Nucleoside phosphorylase" evidence="2">
    <location>
        <begin position="48"/>
        <end position="263"/>
    </location>
</feature>
<dbReference type="SUPFAM" id="SSF53167">
    <property type="entry name" value="Purine and uridine phosphorylases"/>
    <property type="match status" value="1"/>
</dbReference>
<gene>
    <name evidence="3" type="primary">MTN1</name>
    <name evidence="3" type="ORF">CR513_58499</name>
</gene>
<evidence type="ECO:0000259" key="2">
    <source>
        <dbReference type="Pfam" id="PF01048"/>
    </source>
</evidence>
<name>A0A371EAS0_MUCPR</name>
<evidence type="ECO:0000313" key="3">
    <source>
        <dbReference type="EMBL" id="RDX63111.1"/>
    </source>
</evidence>
<dbReference type="STRING" id="157652.A0A371EAS0"/>
<comment type="caution">
    <text evidence="3">The sequence shown here is derived from an EMBL/GenBank/DDBJ whole genome shotgun (WGS) entry which is preliminary data.</text>
</comment>
<accession>A0A371EAS0</accession>
<dbReference type="OrthoDB" id="1153057at2759"/>
<dbReference type="Gene3D" id="3.40.50.1580">
    <property type="entry name" value="Nucleoside phosphorylase domain"/>
    <property type="match status" value="1"/>
</dbReference>
<evidence type="ECO:0000256" key="1">
    <source>
        <dbReference type="SAM" id="Phobius"/>
    </source>
</evidence>
<dbReference type="Proteomes" id="UP000257109">
    <property type="component" value="Unassembled WGS sequence"/>
</dbReference>
<dbReference type="InterPro" id="IPR000845">
    <property type="entry name" value="Nucleoside_phosphorylase_d"/>
</dbReference>
<dbReference type="GO" id="GO:0019509">
    <property type="term" value="P:L-methionine salvage from methylthioadenosine"/>
    <property type="evidence" value="ECO:0007669"/>
    <property type="project" value="InterPro"/>
</dbReference>
<dbReference type="AlphaFoldDB" id="A0A371EAS0"/>
<keyword evidence="1" id="KW-1133">Transmembrane helix</keyword>
<dbReference type="InterPro" id="IPR035994">
    <property type="entry name" value="Nucleoside_phosphorylase_sf"/>
</dbReference>
<dbReference type="PANTHER" id="PTHR46994">
    <property type="entry name" value="5'-METHYLTHIOADENOSINE/S-ADENOSYLHOMOCYSTEINE NUCLEOSIDASE 1"/>
    <property type="match status" value="1"/>
</dbReference>
<protein>
    <submittedName>
        <fullName evidence="3">5'-methylthioadenosine/S-adenosylhomocysteine nucleosidase 1</fullName>
    </submittedName>
</protein>
<feature type="transmembrane region" description="Helical" evidence="1">
    <location>
        <begin position="27"/>
        <end position="46"/>
    </location>
</feature>
<dbReference type="Pfam" id="PF01048">
    <property type="entry name" value="PNP_UDP_1"/>
    <property type="match status" value="1"/>
</dbReference>
<proteinExistence type="predicted"/>
<dbReference type="PANTHER" id="PTHR46994:SF1">
    <property type="entry name" value="5'-METHYLTHIOADENOSINE NUCLEOSIDASE"/>
    <property type="match status" value="1"/>
</dbReference>
<dbReference type="GO" id="GO:0008930">
    <property type="term" value="F:methylthioadenosine nucleosidase activity"/>
    <property type="evidence" value="ECO:0007669"/>
    <property type="project" value="InterPro"/>
</dbReference>
<evidence type="ECO:0000313" key="4">
    <source>
        <dbReference type="Proteomes" id="UP000257109"/>
    </source>
</evidence>
<organism evidence="3 4">
    <name type="scientific">Mucuna pruriens</name>
    <name type="common">Velvet bean</name>
    <name type="synonym">Dolichos pruriens</name>
    <dbReference type="NCBI Taxonomy" id="157652"/>
    <lineage>
        <taxon>Eukaryota</taxon>
        <taxon>Viridiplantae</taxon>
        <taxon>Streptophyta</taxon>
        <taxon>Embryophyta</taxon>
        <taxon>Tracheophyta</taxon>
        <taxon>Spermatophyta</taxon>
        <taxon>Magnoliopsida</taxon>
        <taxon>eudicotyledons</taxon>
        <taxon>Gunneridae</taxon>
        <taxon>Pentapetalae</taxon>
        <taxon>rosids</taxon>
        <taxon>fabids</taxon>
        <taxon>Fabales</taxon>
        <taxon>Fabaceae</taxon>
        <taxon>Papilionoideae</taxon>
        <taxon>50 kb inversion clade</taxon>
        <taxon>NPAAA clade</taxon>
        <taxon>indigoferoid/millettioid clade</taxon>
        <taxon>Phaseoleae</taxon>
        <taxon>Mucuna</taxon>
    </lineage>
</organism>
<keyword evidence="1" id="KW-0472">Membrane</keyword>
<feature type="non-terminal residue" evidence="3">
    <location>
        <position position="1"/>
    </location>
</feature>
<sequence>MASLGDHSDASEEVAMAAQPKPQNRPIANIVIVVGTVLLCCVDFLYGITAMQMEALPVVNRFQLTEDPHSPFPQGVPWVRYHGTYKDLNINLIWLGKDPTLGVDSIGTISSALVTYAAIQALQPDLIINAGTAGGYKAKGANIADVFVVSDCAFHARRIPIPVFDLYGVGLRKAFETPNLVKELNLKVAKLSTGDSLDVTQQNESSIFANDATVEDMEGAAVAYVADLLKVPAIFVKAVTNILDGDKPPAEEFLQNLAAVTAALDLAVEQR</sequence>
<dbReference type="GO" id="GO:0009116">
    <property type="term" value="P:nucleoside metabolic process"/>
    <property type="evidence" value="ECO:0007669"/>
    <property type="project" value="InterPro"/>
</dbReference>
<keyword evidence="4" id="KW-1185">Reference proteome</keyword>
<dbReference type="CDD" id="cd09008">
    <property type="entry name" value="MTAN"/>
    <property type="match status" value="1"/>
</dbReference>
<dbReference type="EMBL" id="QJKJ01015084">
    <property type="protein sequence ID" value="RDX63111.1"/>
    <property type="molecule type" value="Genomic_DNA"/>
</dbReference>
<reference evidence="3" key="1">
    <citation type="submission" date="2018-05" db="EMBL/GenBank/DDBJ databases">
        <title>Draft genome of Mucuna pruriens seed.</title>
        <authorList>
            <person name="Nnadi N.E."/>
            <person name="Vos R."/>
            <person name="Hasami M.H."/>
            <person name="Devisetty U.K."/>
            <person name="Aguiy J.C."/>
        </authorList>
    </citation>
    <scope>NUCLEOTIDE SEQUENCE [LARGE SCALE GENOMIC DNA]</scope>
    <source>
        <strain evidence="3">JCA_2017</strain>
    </source>
</reference>